<dbReference type="Gene3D" id="3.40.30.10">
    <property type="entry name" value="Glutaredoxin"/>
    <property type="match status" value="1"/>
</dbReference>
<dbReference type="CDD" id="cd02947">
    <property type="entry name" value="TRX_family"/>
    <property type="match status" value="1"/>
</dbReference>
<evidence type="ECO:0000259" key="3">
    <source>
        <dbReference type="PROSITE" id="PS51352"/>
    </source>
</evidence>
<dbReference type="EMBL" id="JAROKS010000014">
    <property type="protein sequence ID" value="KAK1797257.1"/>
    <property type="molecule type" value="Genomic_DNA"/>
</dbReference>
<dbReference type="Proteomes" id="UP001239994">
    <property type="component" value="Unassembled WGS sequence"/>
</dbReference>
<dbReference type="InterPro" id="IPR013766">
    <property type="entry name" value="Thioredoxin_domain"/>
</dbReference>
<reference evidence="4" key="1">
    <citation type="submission" date="2023-03" db="EMBL/GenBank/DDBJ databases">
        <title>Electrophorus voltai genome.</title>
        <authorList>
            <person name="Bian C."/>
        </authorList>
    </citation>
    <scope>NUCLEOTIDE SEQUENCE</scope>
    <source>
        <strain evidence="4">CB-2022</strain>
        <tissue evidence="4">Muscle</tissue>
    </source>
</reference>
<evidence type="ECO:0000313" key="4">
    <source>
        <dbReference type="EMBL" id="KAK1797257.1"/>
    </source>
</evidence>
<keyword evidence="2" id="KW-0676">Redox-active center</keyword>
<name>A0AAD8ZDW9_9TELE</name>
<dbReference type="FunFam" id="3.40.30.10:FF:000245">
    <property type="entry name" value="Thioredoxin"/>
    <property type="match status" value="1"/>
</dbReference>
<dbReference type="InterPro" id="IPR017937">
    <property type="entry name" value="Thioredoxin_CS"/>
</dbReference>
<feature type="domain" description="Thioredoxin" evidence="3">
    <location>
        <begin position="4"/>
        <end position="136"/>
    </location>
</feature>
<keyword evidence="1" id="KW-1015">Disulfide bond</keyword>
<evidence type="ECO:0000256" key="1">
    <source>
        <dbReference type="ARBA" id="ARBA00023157"/>
    </source>
</evidence>
<dbReference type="Pfam" id="PF00085">
    <property type="entry name" value="Thioredoxin"/>
    <property type="match status" value="1"/>
</dbReference>
<dbReference type="PRINTS" id="PR00421">
    <property type="entry name" value="THIOREDOXIN"/>
</dbReference>
<dbReference type="SUPFAM" id="SSF52833">
    <property type="entry name" value="Thioredoxin-like"/>
    <property type="match status" value="1"/>
</dbReference>
<protein>
    <recommendedName>
        <fullName evidence="3">Thioredoxin domain-containing protein</fullName>
    </recommendedName>
</protein>
<dbReference type="InterPro" id="IPR036249">
    <property type="entry name" value="Thioredoxin-like_sf"/>
</dbReference>
<proteinExistence type="predicted"/>
<keyword evidence="5" id="KW-1185">Reference proteome</keyword>
<evidence type="ECO:0000256" key="2">
    <source>
        <dbReference type="ARBA" id="ARBA00023284"/>
    </source>
</evidence>
<dbReference type="AlphaFoldDB" id="A0AAD8ZDW9"/>
<accession>A0AAD8ZDW9</accession>
<sequence>MPTFSTGKRLPFLSVGLFVGLGKLQENFEMIIVIEDKASFESNLKNAGNRLVVVDFTATWCGPCQIIAPFFKALSENPDNKNVVFLKVDVDEAADVAALCGISCMPTFYFYKAGQKINEFAGSNKEKLEQFIINLR</sequence>
<dbReference type="PROSITE" id="PS51352">
    <property type="entry name" value="THIOREDOXIN_2"/>
    <property type="match status" value="1"/>
</dbReference>
<dbReference type="PROSITE" id="PS00194">
    <property type="entry name" value="THIOREDOXIN_1"/>
    <property type="match status" value="1"/>
</dbReference>
<evidence type="ECO:0000313" key="5">
    <source>
        <dbReference type="Proteomes" id="UP001239994"/>
    </source>
</evidence>
<dbReference type="PANTHER" id="PTHR46115">
    <property type="entry name" value="THIOREDOXIN-LIKE PROTEIN 1"/>
    <property type="match status" value="1"/>
</dbReference>
<organism evidence="4 5">
    <name type="scientific">Electrophorus voltai</name>
    <dbReference type="NCBI Taxonomy" id="2609070"/>
    <lineage>
        <taxon>Eukaryota</taxon>
        <taxon>Metazoa</taxon>
        <taxon>Chordata</taxon>
        <taxon>Craniata</taxon>
        <taxon>Vertebrata</taxon>
        <taxon>Euteleostomi</taxon>
        <taxon>Actinopterygii</taxon>
        <taxon>Neopterygii</taxon>
        <taxon>Teleostei</taxon>
        <taxon>Ostariophysi</taxon>
        <taxon>Gymnotiformes</taxon>
        <taxon>Gymnotoidei</taxon>
        <taxon>Gymnotidae</taxon>
        <taxon>Electrophorus</taxon>
    </lineage>
</organism>
<gene>
    <name evidence="4" type="ORF">P4O66_008629</name>
</gene>
<comment type="caution">
    <text evidence="4">The sequence shown here is derived from an EMBL/GenBank/DDBJ whole genome shotgun (WGS) entry which is preliminary data.</text>
</comment>